<dbReference type="Gene3D" id="3.30.40.10">
    <property type="entry name" value="Zinc/RING finger domain, C3HC4 (zinc finger)"/>
    <property type="match status" value="1"/>
</dbReference>
<dbReference type="PANTHER" id="PTHR22791">
    <property type="entry name" value="RING-TYPE DOMAIN-CONTAINING PROTEIN"/>
    <property type="match status" value="1"/>
</dbReference>
<feature type="transmembrane region" description="Helical" evidence="5">
    <location>
        <begin position="123"/>
        <end position="148"/>
    </location>
</feature>
<evidence type="ECO:0000256" key="4">
    <source>
        <dbReference type="PROSITE-ProRule" id="PRU00175"/>
    </source>
</evidence>
<keyword evidence="2 4" id="KW-0863">Zinc-finger</keyword>
<dbReference type="InterPro" id="IPR051435">
    <property type="entry name" value="RING_finger_E3_ubiq-ligases"/>
</dbReference>
<evidence type="ECO:0000256" key="1">
    <source>
        <dbReference type="ARBA" id="ARBA00022723"/>
    </source>
</evidence>
<proteinExistence type="predicted"/>
<dbReference type="SMART" id="SM00184">
    <property type="entry name" value="RING"/>
    <property type="match status" value="1"/>
</dbReference>
<keyword evidence="5" id="KW-0812">Transmembrane</keyword>
<sequence length="202" mass="21809">MAKVESGGDEYVANMPGSFPGEENECKICYNSFDLDLHTPKVLDCSHAFCQECLDTLCAQGGRGWSIDCPLCRVRTHVPVNNLRDTTDGPVGSANTDVIVTTPVISSAAAYQGRKDGSLSCRLCAMITGSACAVLSFLVMLTFLVFGFLFVKDSDSFSEIFIPICFSVAGTFALYTAILTWMAYMLKNRPGASTSPLPPRMV</sequence>
<dbReference type="AlphaFoldDB" id="A0AAV1GFD9"/>
<reference evidence="7" key="1">
    <citation type="submission" date="2023-08" db="EMBL/GenBank/DDBJ databases">
        <authorList>
            <person name="Alioto T."/>
            <person name="Alioto T."/>
            <person name="Gomez Garrido J."/>
        </authorList>
    </citation>
    <scope>NUCLEOTIDE SEQUENCE</scope>
</reference>
<evidence type="ECO:0000256" key="5">
    <source>
        <dbReference type="SAM" id="Phobius"/>
    </source>
</evidence>
<dbReference type="InterPro" id="IPR013083">
    <property type="entry name" value="Znf_RING/FYVE/PHD"/>
</dbReference>
<dbReference type="InterPro" id="IPR001841">
    <property type="entry name" value="Znf_RING"/>
</dbReference>
<gene>
    <name evidence="7" type="ORF">XNOV1_A031251</name>
</gene>
<feature type="domain" description="RING-type" evidence="6">
    <location>
        <begin position="26"/>
        <end position="73"/>
    </location>
</feature>
<organism evidence="7 8">
    <name type="scientific">Xyrichtys novacula</name>
    <name type="common">Pearly razorfish</name>
    <name type="synonym">Hemipteronotus novacula</name>
    <dbReference type="NCBI Taxonomy" id="13765"/>
    <lineage>
        <taxon>Eukaryota</taxon>
        <taxon>Metazoa</taxon>
        <taxon>Chordata</taxon>
        <taxon>Craniata</taxon>
        <taxon>Vertebrata</taxon>
        <taxon>Euteleostomi</taxon>
        <taxon>Actinopterygii</taxon>
        <taxon>Neopterygii</taxon>
        <taxon>Teleostei</taxon>
        <taxon>Neoteleostei</taxon>
        <taxon>Acanthomorphata</taxon>
        <taxon>Eupercaria</taxon>
        <taxon>Labriformes</taxon>
        <taxon>Labridae</taxon>
        <taxon>Xyrichtys</taxon>
    </lineage>
</organism>
<evidence type="ECO:0000313" key="8">
    <source>
        <dbReference type="Proteomes" id="UP001178508"/>
    </source>
</evidence>
<dbReference type="PROSITE" id="PS00518">
    <property type="entry name" value="ZF_RING_1"/>
    <property type="match status" value="1"/>
</dbReference>
<keyword evidence="1" id="KW-0479">Metal-binding</keyword>
<dbReference type="Proteomes" id="UP001178508">
    <property type="component" value="Chromosome 14"/>
</dbReference>
<evidence type="ECO:0000259" key="6">
    <source>
        <dbReference type="PROSITE" id="PS50089"/>
    </source>
</evidence>
<feature type="transmembrane region" description="Helical" evidence="5">
    <location>
        <begin position="160"/>
        <end position="184"/>
    </location>
</feature>
<name>A0AAV1GFD9_XYRNO</name>
<dbReference type="PANTHER" id="PTHR22791:SF17">
    <property type="entry name" value="RING-TYPE DOMAIN-CONTAINING PROTEIN"/>
    <property type="match status" value="1"/>
</dbReference>
<accession>A0AAV1GFD9</accession>
<keyword evidence="3" id="KW-0862">Zinc</keyword>
<keyword evidence="5" id="KW-0472">Membrane</keyword>
<protein>
    <submittedName>
        <fullName evidence="7">E3 ubiquitin-protein ligase RNF186-like</fullName>
    </submittedName>
</protein>
<evidence type="ECO:0000313" key="7">
    <source>
        <dbReference type="EMBL" id="CAJ1072153.1"/>
    </source>
</evidence>
<dbReference type="EMBL" id="OY660877">
    <property type="protein sequence ID" value="CAJ1072153.1"/>
    <property type="molecule type" value="Genomic_DNA"/>
</dbReference>
<keyword evidence="8" id="KW-1185">Reference proteome</keyword>
<dbReference type="GO" id="GO:0008270">
    <property type="term" value="F:zinc ion binding"/>
    <property type="evidence" value="ECO:0007669"/>
    <property type="project" value="UniProtKB-KW"/>
</dbReference>
<dbReference type="PROSITE" id="PS50089">
    <property type="entry name" value="ZF_RING_2"/>
    <property type="match status" value="1"/>
</dbReference>
<dbReference type="Pfam" id="PF13639">
    <property type="entry name" value="zf-RING_2"/>
    <property type="match status" value="1"/>
</dbReference>
<dbReference type="InterPro" id="IPR017907">
    <property type="entry name" value="Znf_RING_CS"/>
</dbReference>
<keyword evidence="5" id="KW-1133">Transmembrane helix</keyword>
<dbReference type="GO" id="GO:0061630">
    <property type="term" value="F:ubiquitin protein ligase activity"/>
    <property type="evidence" value="ECO:0007669"/>
    <property type="project" value="TreeGrafter"/>
</dbReference>
<evidence type="ECO:0000256" key="2">
    <source>
        <dbReference type="ARBA" id="ARBA00022771"/>
    </source>
</evidence>
<dbReference type="GO" id="GO:0016567">
    <property type="term" value="P:protein ubiquitination"/>
    <property type="evidence" value="ECO:0007669"/>
    <property type="project" value="TreeGrafter"/>
</dbReference>
<dbReference type="SUPFAM" id="SSF57850">
    <property type="entry name" value="RING/U-box"/>
    <property type="match status" value="1"/>
</dbReference>
<evidence type="ECO:0000256" key="3">
    <source>
        <dbReference type="ARBA" id="ARBA00022833"/>
    </source>
</evidence>